<protein>
    <submittedName>
        <fullName evidence="2">Uncharacterized protein</fullName>
    </submittedName>
</protein>
<name>A0A8D8QNP4_9HEMI</name>
<dbReference type="AlphaFoldDB" id="A0A8D8QNP4"/>
<feature type="compositionally biased region" description="Basic residues" evidence="1">
    <location>
        <begin position="1"/>
        <end position="13"/>
    </location>
</feature>
<sequence>MSFIKKKNPKKVARSRDPIYLGNGHSGSNLYENRPPITPAETYKKGVKFCKNLTVLETFQIFLENQLFSERSEPFTHYKTFGEPIKTNKTFSERSEPLFE</sequence>
<feature type="region of interest" description="Disordered" evidence="1">
    <location>
        <begin position="1"/>
        <end position="35"/>
    </location>
</feature>
<reference evidence="2" key="1">
    <citation type="submission" date="2021-05" db="EMBL/GenBank/DDBJ databases">
        <authorList>
            <person name="Alioto T."/>
            <person name="Alioto T."/>
            <person name="Gomez Garrido J."/>
        </authorList>
    </citation>
    <scope>NUCLEOTIDE SEQUENCE</scope>
</reference>
<organism evidence="2">
    <name type="scientific">Cacopsylla melanoneura</name>
    <dbReference type="NCBI Taxonomy" id="428564"/>
    <lineage>
        <taxon>Eukaryota</taxon>
        <taxon>Metazoa</taxon>
        <taxon>Ecdysozoa</taxon>
        <taxon>Arthropoda</taxon>
        <taxon>Hexapoda</taxon>
        <taxon>Insecta</taxon>
        <taxon>Pterygota</taxon>
        <taxon>Neoptera</taxon>
        <taxon>Paraneoptera</taxon>
        <taxon>Hemiptera</taxon>
        <taxon>Sternorrhyncha</taxon>
        <taxon>Psylloidea</taxon>
        <taxon>Psyllidae</taxon>
        <taxon>Psyllinae</taxon>
        <taxon>Cacopsylla</taxon>
    </lineage>
</organism>
<proteinExistence type="predicted"/>
<accession>A0A8D8QNP4</accession>
<dbReference type="EMBL" id="HBUF01089840">
    <property type="protein sequence ID" value="CAG6635394.1"/>
    <property type="molecule type" value="Transcribed_RNA"/>
</dbReference>
<evidence type="ECO:0000256" key="1">
    <source>
        <dbReference type="SAM" id="MobiDB-lite"/>
    </source>
</evidence>
<evidence type="ECO:0000313" key="2">
    <source>
        <dbReference type="EMBL" id="CAG6635394.1"/>
    </source>
</evidence>